<keyword evidence="3" id="KW-1185">Reference proteome</keyword>
<evidence type="ECO:0000259" key="1">
    <source>
        <dbReference type="PROSITE" id="PS51502"/>
    </source>
</evidence>
<gene>
    <name evidence="2" type="ORF">FNJ47_39535</name>
</gene>
<dbReference type="PROSITE" id="PS51502">
    <property type="entry name" value="S_R_A_B_BARREL"/>
    <property type="match status" value="1"/>
</dbReference>
<evidence type="ECO:0000313" key="2">
    <source>
        <dbReference type="EMBL" id="NEV01701.1"/>
    </source>
</evidence>
<organism evidence="2 3">
    <name type="scientific">Bradyrhizobium uaiense</name>
    <dbReference type="NCBI Taxonomy" id="2594946"/>
    <lineage>
        <taxon>Bacteria</taxon>
        <taxon>Pseudomonadati</taxon>
        <taxon>Pseudomonadota</taxon>
        <taxon>Alphaproteobacteria</taxon>
        <taxon>Hyphomicrobiales</taxon>
        <taxon>Nitrobacteraceae</taxon>
        <taxon>Bradyrhizobium</taxon>
    </lineage>
</organism>
<sequence>MIRHIVFFTAKEKADLDRIIEGLSVLTSITYARRLEIARNRKSDQLGNDIDVVVYGEFDSEADLAAYKAHHLYQEAIRCVRPLRELRFAADYELSTDVHFAGTAGLGQVARRSGPVGRE</sequence>
<dbReference type="AlphaFoldDB" id="A0A6P1BVI0"/>
<evidence type="ECO:0000313" key="3">
    <source>
        <dbReference type="Proteomes" id="UP000468531"/>
    </source>
</evidence>
<protein>
    <submittedName>
        <fullName evidence="2">Dabb family protein</fullName>
    </submittedName>
</protein>
<dbReference type="SUPFAM" id="SSF54909">
    <property type="entry name" value="Dimeric alpha+beta barrel"/>
    <property type="match status" value="1"/>
</dbReference>
<comment type="caution">
    <text evidence="2">The sequence shown here is derived from an EMBL/GenBank/DDBJ whole genome shotgun (WGS) entry which is preliminary data.</text>
</comment>
<accession>A0A6P1BVI0</accession>
<dbReference type="SMART" id="SM00886">
    <property type="entry name" value="Dabb"/>
    <property type="match status" value="1"/>
</dbReference>
<name>A0A6P1BVI0_9BRAD</name>
<dbReference type="EMBL" id="VKHP01000266">
    <property type="protein sequence ID" value="NEV01701.1"/>
    <property type="molecule type" value="Genomic_DNA"/>
</dbReference>
<proteinExistence type="predicted"/>
<dbReference type="Pfam" id="PF07876">
    <property type="entry name" value="Dabb"/>
    <property type="match status" value="1"/>
</dbReference>
<feature type="domain" description="Stress-response A/B barrel" evidence="1">
    <location>
        <begin position="2"/>
        <end position="92"/>
    </location>
</feature>
<dbReference type="Gene3D" id="3.30.70.100">
    <property type="match status" value="1"/>
</dbReference>
<dbReference type="InterPro" id="IPR013097">
    <property type="entry name" value="Dabb"/>
</dbReference>
<dbReference type="Proteomes" id="UP000468531">
    <property type="component" value="Unassembled WGS sequence"/>
</dbReference>
<dbReference type="InterPro" id="IPR011008">
    <property type="entry name" value="Dimeric_a/b-barrel"/>
</dbReference>
<reference evidence="2 3" key="1">
    <citation type="journal article" date="2020" name="Arch. Microbiol.">
        <title>Bradyrhizobium uaiense sp. nov., a new highly efficient cowpea symbiont.</title>
        <authorList>
            <person name="Cabral Michel D."/>
            <person name="Azarias Guimaraes A."/>
            <person name="Martins da Costa E."/>
            <person name="Soares de Carvalho T."/>
            <person name="Balsanelli E."/>
            <person name="Willems A."/>
            <person name="Maltempi de Souza E."/>
            <person name="de Souza Moreira F.M."/>
        </authorList>
    </citation>
    <scope>NUCLEOTIDE SEQUENCE [LARGE SCALE GENOMIC DNA]</scope>
    <source>
        <strain evidence="2 3">UFLA 03-164</strain>
    </source>
</reference>